<evidence type="ECO:0000256" key="1">
    <source>
        <dbReference type="SAM" id="SignalP"/>
    </source>
</evidence>
<dbReference type="PANTHER" id="PTHR21310:SF15">
    <property type="entry name" value="AMINOGLYCOSIDE PHOSPHOTRANSFERASE DOMAIN-CONTAINING PROTEIN"/>
    <property type="match status" value="1"/>
</dbReference>
<reference evidence="2" key="1">
    <citation type="submission" date="2023-06" db="EMBL/GenBank/DDBJ databases">
        <authorList>
            <consortium name="Lawrence Berkeley National Laboratory"/>
            <person name="Ahrendt S."/>
            <person name="Sahu N."/>
            <person name="Indic B."/>
            <person name="Wong-Bajracharya J."/>
            <person name="Merenyi Z."/>
            <person name="Ke H.-M."/>
            <person name="Monk M."/>
            <person name="Kocsube S."/>
            <person name="Drula E."/>
            <person name="Lipzen A."/>
            <person name="Balint B."/>
            <person name="Henrissat B."/>
            <person name="Andreopoulos B."/>
            <person name="Martin F.M."/>
            <person name="Harder C.B."/>
            <person name="Rigling D."/>
            <person name="Ford K.L."/>
            <person name="Foster G.D."/>
            <person name="Pangilinan J."/>
            <person name="Papanicolaou A."/>
            <person name="Barry K."/>
            <person name="LaButti K."/>
            <person name="Viragh M."/>
            <person name="Koriabine M."/>
            <person name="Yan M."/>
            <person name="Riley R."/>
            <person name="Champramary S."/>
            <person name="Plett K.L."/>
            <person name="Tsai I.J."/>
            <person name="Slot J."/>
            <person name="Sipos G."/>
            <person name="Plett J."/>
            <person name="Nagy L.G."/>
            <person name="Grigoriev I.V."/>
        </authorList>
    </citation>
    <scope>NUCLEOTIDE SEQUENCE</scope>
    <source>
        <strain evidence="2">FPL87.14</strain>
    </source>
</reference>
<dbReference type="EMBL" id="JAUEPT010000127">
    <property type="protein sequence ID" value="KAK0430978.1"/>
    <property type="molecule type" value="Genomic_DNA"/>
</dbReference>
<dbReference type="InterPro" id="IPR051678">
    <property type="entry name" value="AGP_Transferase"/>
</dbReference>
<dbReference type="PANTHER" id="PTHR21310">
    <property type="entry name" value="AMINOGLYCOSIDE PHOSPHOTRANSFERASE-RELATED-RELATED"/>
    <property type="match status" value="1"/>
</dbReference>
<comment type="caution">
    <text evidence="2">The sequence shown here is derived from an EMBL/GenBank/DDBJ whole genome shotgun (WGS) entry which is preliminary data.</text>
</comment>
<keyword evidence="3" id="KW-1185">Reference proteome</keyword>
<protein>
    <recommendedName>
        <fullName evidence="4">Aminoglycoside phosphotransferase domain-containing protein</fullName>
    </recommendedName>
</protein>
<proteinExistence type="predicted"/>
<feature type="chain" id="PRO_5041458964" description="Aminoglycoside phosphotransferase domain-containing protein" evidence="1">
    <location>
        <begin position="19"/>
        <end position="242"/>
    </location>
</feature>
<dbReference type="AlphaFoldDB" id="A0AA39IY42"/>
<dbReference type="InterPro" id="IPR011009">
    <property type="entry name" value="Kinase-like_dom_sf"/>
</dbReference>
<name>A0AA39IY42_9AGAR</name>
<sequence>MFPQAVLLLLYRMAITVADGFATCWEPLCPIPNPKLVPRQLKGWPSEALAQELVHKRSSIPVPAIWRVVHLNDHGSVIIMDHIPGSTLAEAWPTMTLWQKIRTALSLQSYVPSAQIHPTSPSPHSWAACRRRTGWALFRLAHLRPYETHPGGPLPDDGTLVFSHVDLALRNVIMGKDGQLWLIDFATVGFYPKWFEYINMRMDAEVEFRREYDWVWNAILPFVCDPYFSTYDWIATVAPDYL</sequence>
<evidence type="ECO:0008006" key="4">
    <source>
        <dbReference type="Google" id="ProtNLM"/>
    </source>
</evidence>
<evidence type="ECO:0000313" key="2">
    <source>
        <dbReference type="EMBL" id="KAK0430978.1"/>
    </source>
</evidence>
<organism evidence="2 3">
    <name type="scientific">Armillaria borealis</name>
    <dbReference type="NCBI Taxonomy" id="47425"/>
    <lineage>
        <taxon>Eukaryota</taxon>
        <taxon>Fungi</taxon>
        <taxon>Dikarya</taxon>
        <taxon>Basidiomycota</taxon>
        <taxon>Agaricomycotina</taxon>
        <taxon>Agaricomycetes</taxon>
        <taxon>Agaricomycetidae</taxon>
        <taxon>Agaricales</taxon>
        <taxon>Marasmiineae</taxon>
        <taxon>Physalacriaceae</taxon>
        <taxon>Armillaria</taxon>
    </lineage>
</organism>
<feature type="signal peptide" evidence="1">
    <location>
        <begin position="1"/>
        <end position="18"/>
    </location>
</feature>
<gene>
    <name evidence="2" type="ORF">EV421DRAFT_1743546</name>
</gene>
<dbReference type="Gene3D" id="3.90.1200.10">
    <property type="match status" value="1"/>
</dbReference>
<evidence type="ECO:0000313" key="3">
    <source>
        <dbReference type="Proteomes" id="UP001175226"/>
    </source>
</evidence>
<dbReference type="SUPFAM" id="SSF56112">
    <property type="entry name" value="Protein kinase-like (PK-like)"/>
    <property type="match status" value="1"/>
</dbReference>
<accession>A0AA39IY42</accession>
<keyword evidence="1" id="KW-0732">Signal</keyword>
<dbReference type="Proteomes" id="UP001175226">
    <property type="component" value="Unassembled WGS sequence"/>
</dbReference>